<evidence type="ECO:0000259" key="2">
    <source>
        <dbReference type="SMART" id="SM00645"/>
    </source>
</evidence>
<protein>
    <submittedName>
        <fullName evidence="3">Papain family cysteine protease</fullName>
    </submittedName>
</protein>
<reference evidence="3" key="2">
    <citation type="submission" date="2021-04" db="EMBL/GenBank/DDBJ databases">
        <authorList>
            <person name="Podell S."/>
        </authorList>
    </citation>
    <scope>NUCLEOTIDE SEQUENCE</scope>
    <source>
        <strain evidence="3">Hildebrandi</strain>
    </source>
</reference>
<dbReference type="PANTHER" id="PTHR12411">
    <property type="entry name" value="CYSTEINE PROTEASE FAMILY C1-RELATED"/>
    <property type="match status" value="1"/>
</dbReference>
<dbReference type="InterPro" id="IPR013128">
    <property type="entry name" value="Peptidase_C1A"/>
</dbReference>
<comment type="caution">
    <text evidence="3">The sequence shown here is derived from an EMBL/GenBank/DDBJ whole genome shotgun (WGS) entry which is preliminary data.</text>
</comment>
<dbReference type="GO" id="GO:0006508">
    <property type="term" value="P:proteolysis"/>
    <property type="evidence" value="ECO:0007669"/>
    <property type="project" value="UniProtKB-KW"/>
</dbReference>
<feature type="domain" description="Peptidase C1A papain C-terminal" evidence="2">
    <location>
        <begin position="26"/>
        <end position="283"/>
    </location>
</feature>
<evidence type="ECO:0000256" key="1">
    <source>
        <dbReference type="ARBA" id="ARBA00023145"/>
    </source>
</evidence>
<name>A0A9K3KVC4_9STRA</name>
<dbReference type="FunFam" id="3.90.70.10:FF:000117">
    <property type="entry name" value="Probable papain cysteine protease"/>
    <property type="match status" value="1"/>
</dbReference>
<accession>A0A9K3KVC4</accession>
<keyword evidence="3" id="KW-0645">Protease</keyword>
<keyword evidence="3" id="KW-0378">Hydrolase</keyword>
<dbReference type="AlphaFoldDB" id="A0A9K3KVC4"/>
<dbReference type="Proteomes" id="UP000693970">
    <property type="component" value="Unassembled WGS sequence"/>
</dbReference>
<evidence type="ECO:0000313" key="4">
    <source>
        <dbReference type="Proteomes" id="UP000693970"/>
    </source>
</evidence>
<proteinExistence type="predicted"/>
<evidence type="ECO:0000313" key="3">
    <source>
        <dbReference type="EMBL" id="KAG7350462.1"/>
    </source>
</evidence>
<dbReference type="InterPro" id="IPR025661">
    <property type="entry name" value="Pept_asp_AS"/>
</dbReference>
<dbReference type="PROSITE" id="PS00640">
    <property type="entry name" value="THIOL_PROTEASE_ASN"/>
    <property type="match status" value="1"/>
</dbReference>
<organism evidence="3 4">
    <name type="scientific">Nitzschia inconspicua</name>
    <dbReference type="NCBI Taxonomy" id="303405"/>
    <lineage>
        <taxon>Eukaryota</taxon>
        <taxon>Sar</taxon>
        <taxon>Stramenopiles</taxon>
        <taxon>Ochrophyta</taxon>
        <taxon>Bacillariophyta</taxon>
        <taxon>Bacillariophyceae</taxon>
        <taxon>Bacillariophycidae</taxon>
        <taxon>Bacillariales</taxon>
        <taxon>Bacillariaceae</taxon>
        <taxon>Nitzschia</taxon>
    </lineage>
</organism>
<dbReference type="InterPro" id="IPR000668">
    <property type="entry name" value="Peptidase_C1A_C"/>
</dbReference>
<dbReference type="GO" id="GO:0008234">
    <property type="term" value="F:cysteine-type peptidase activity"/>
    <property type="evidence" value="ECO:0007669"/>
    <property type="project" value="InterPro"/>
</dbReference>
<keyword evidence="1" id="KW-0865">Zymogen</keyword>
<reference evidence="3" key="1">
    <citation type="journal article" date="2021" name="Sci. Rep.">
        <title>Diploid genomic architecture of Nitzschia inconspicua, an elite biomass production diatom.</title>
        <authorList>
            <person name="Oliver A."/>
            <person name="Podell S."/>
            <person name="Pinowska A."/>
            <person name="Traller J.C."/>
            <person name="Smith S.R."/>
            <person name="McClure R."/>
            <person name="Beliaev A."/>
            <person name="Bohutskyi P."/>
            <person name="Hill E.A."/>
            <person name="Rabines A."/>
            <person name="Zheng H."/>
            <person name="Allen L.Z."/>
            <person name="Kuo A."/>
            <person name="Grigoriev I.V."/>
            <person name="Allen A.E."/>
            <person name="Hazlebeck D."/>
            <person name="Allen E.E."/>
        </authorList>
    </citation>
    <scope>NUCLEOTIDE SEQUENCE</scope>
    <source>
        <strain evidence="3">Hildebrandi</strain>
    </source>
</reference>
<dbReference type="SMART" id="SM00645">
    <property type="entry name" value="Pept_C1"/>
    <property type="match status" value="1"/>
</dbReference>
<gene>
    <name evidence="3" type="ORF">IV203_009822</name>
</gene>
<dbReference type="Pfam" id="PF00112">
    <property type="entry name" value="Peptidase_C1"/>
    <property type="match status" value="1"/>
</dbReference>
<keyword evidence="4" id="KW-1185">Reference proteome</keyword>
<dbReference type="OrthoDB" id="190265at2759"/>
<sequence length="331" mass="36828">MKFHGDELLSHIVSPLPHTYMDPTKLPKRFFWGNVGGKSYLTHMLNQHIPQYCGSCWAHSGMSALADRIKIARNGQGHDINLSIQFLLNCGSYAGSCHGGSTIRAYQFIHDNGFVPYDTCAPYLACSQESKSGICPYVDTTCSPRTTCSTCQHPQPGQDTCICSPIDVSFPNATVAEFGMYDLDDGVFAIQAEIFLRGPVKASVNAGPLQKYHGGILLDSTITRNTTHNHGVSIVGWDNDETLDVPYWIVRNSWGEYWGEMGFFRVEMGRNLLGIEAHVTWAVPGTFTVSNFPCLKDGSNCRTKRTQDRYVDPSHNPNVVIQRRLRQARLS</sequence>
<dbReference type="EMBL" id="JAGRRH010000018">
    <property type="protein sequence ID" value="KAG7350462.1"/>
    <property type="molecule type" value="Genomic_DNA"/>
</dbReference>